<dbReference type="EMBL" id="JBHTIS010003316">
    <property type="protein sequence ID" value="MFD1051085.1"/>
    <property type="molecule type" value="Genomic_DNA"/>
</dbReference>
<sequence>NGDPAETGLLGRYSLLPLAEVVALYLERSPGSYGWEDGLEDDGVVFETVPFGRVKRLSRNDFWVTVGSDRGGDYIAVDLDPAERGQRGQVIEYGRNIYGPLDYVSPSVLTMLTEVVEALRAGHHEVRDDRYLRAEVPRDEPPSYEEVLDGPGTDLDEPELVQRVYLNDYADVDLAVFEPLTSLRALSVNSATTVTPSIGGLKALESLEIAADSVDLAALAGHPTLWYVQLA</sequence>
<dbReference type="PANTHER" id="PTHR47432:SF1">
    <property type="entry name" value="CELL WALL ASSEMBLY REGULATOR SMI1"/>
    <property type="match status" value="1"/>
</dbReference>
<evidence type="ECO:0000313" key="2">
    <source>
        <dbReference type="Proteomes" id="UP001597045"/>
    </source>
</evidence>
<gene>
    <name evidence="1" type="ORF">ACFQ1S_38920</name>
</gene>
<organism evidence="1 2">
    <name type="scientific">Kibdelosporangium lantanae</name>
    <dbReference type="NCBI Taxonomy" id="1497396"/>
    <lineage>
        <taxon>Bacteria</taxon>
        <taxon>Bacillati</taxon>
        <taxon>Actinomycetota</taxon>
        <taxon>Actinomycetes</taxon>
        <taxon>Pseudonocardiales</taxon>
        <taxon>Pseudonocardiaceae</taxon>
        <taxon>Kibdelosporangium</taxon>
    </lineage>
</organism>
<reference evidence="2" key="1">
    <citation type="journal article" date="2019" name="Int. J. Syst. Evol. Microbiol.">
        <title>The Global Catalogue of Microorganisms (GCM) 10K type strain sequencing project: providing services to taxonomists for standard genome sequencing and annotation.</title>
        <authorList>
            <consortium name="The Broad Institute Genomics Platform"/>
            <consortium name="The Broad Institute Genome Sequencing Center for Infectious Disease"/>
            <person name="Wu L."/>
            <person name="Ma J."/>
        </authorList>
    </citation>
    <scope>NUCLEOTIDE SEQUENCE [LARGE SCALE GENOMIC DNA]</scope>
    <source>
        <strain evidence="2">JCM 31486</strain>
    </source>
</reference>
<accession>A0ABW3MPK2</accession>
<feature type="non-terminal residue" evidence="1">
    <location>
        <position position="1"/>
    </location>
</feature>
<name>A0ABW3MPK2_9PSEU</name>
<proteinExistence type="predicted"/>
<feature type="non-terminal residue" evidence="1">
    <location>
        <position position="231"/>
    </location>
</feature>
<protein>
    <submittedName>
        <fullName evidence="1">SMI1/KNR4 family protein</fullName>
    </submittedName>
</protein>
<evidence type="ECO:0000313" key="1">
    <source>
        <dbReference type="EMBL" id="MFD1051085.1"/>
    </source>
</evidence>
<comment type="caution">
    <text evidence="1">The sequence shown here is derived from an EMBL/GenBank/DDBJ whole genome shotgun (WGS) entry which is preliminary data.</text>
</comment>
<dbReference type="InterPro" id="IPR051873">
    <property type="entry name" value="KNR4/SMI1_regulator"/>
</dbReference>
<keyword evidence="2" id="KW-1185">Reference proteome</keyword>
<dbReference type="PANTHER" id="PTHR47432">
    <property type="entry name" value="CELL WALL ASSEMBLY REGULATOR SMI1"/>
    <property type="match status" value="1"/>
</dbReference>
<dbReference type="Proteomes" id="UP001597045">
    <property type="component" value="Unassembled WGS sequence"/>
</dbReference>